<accession>A0AAW1J1C4</accession>
<comment type="caution">
    <text evidence="2">The sequence shown here is derived from an EMBL/GenBank/DDBJ whole genome shotgun (WGS) entry which is preliminary data.</text>
</comment>
<keyword evidence="3" id="KW-1185">Reference proteome</keyword>
<evidence type="ECO:0000256" key="1">
    <source>
        <dbReference type="SAM" id="SignalP"/>
    </source>
</evidence>
<evidence type="ECO:0008006" key="4">
    <source>
        <dbReference type="Google" id="ProtNLM"/>
    </source>
</evidence>
<name>A0AAW1J1C4_POPJA</name>
<feature type="signal peptide" evidence="1">
    <location>
        <begin position="1"/>
        <end position="22"/>
    </location>
</feature>
<dbReference type="EMBL" id="JASPKY010000444">
    <property type="protein sequence ID" value="KAK9696663.1"/>
    <property type="molecule type" value="Genomic_DNA"/>
</dbReference>
<protein>
    <recommendedName>
        <fullName evidence="4">Vitellogenin domain-containing protein</fullName>
    </recommendedName>
</protein>
<dbReference type="Proteomes" id="UP001458880">
    <property type="component" value="Unassembled WGS sequence"/>
</dbReference>
<keyword evidence="1" id="KW-0732">Signal</keyword>
<evidence type="ECO:0000313" key="2">
    <source>
        <dbReference type="EMBL" id="KAK9696663.1"/>
    </source>
</evidence>
<organism evidence="2 3">
    <name type="scientific">Popillia japonica</name>
    <name type="common">Japanese beetle</name>
    <dbReference type="NCBI Taxonomy" id="7064"/>
    <lineage>
        <taxon>Eukaryota</taxon>
        <taxon>Metazoa</taxon>
        <taxon>Ecdysozoa</taxon>
        <taxon>Arthropoda</taxon>
        <taxon>Hexapoda</taxon>
        <taxon>Insecta</taxon>
        <taxon>Pterygota</taxon>
        <taxon>Neoptera</taxon>
        <taxon>Endopterygota</taxon>
        <taxon>Coleoptera</taxon>
        <taxon>Polyphaga</taxon>
        <taxon>Scarabaeiformia</taxon>
        <taxon>Scarabaeidae</taxon>
        <taxon>Rutelinae</taxon>
        <taxon>Popillia</taxon>
    </lineage>
</organism>
<evidence type="ECO:0000313" key="3">
    <source>
        <dbReference type="Proteomes" id="UP001458880"/>
    </source>
</evidence>
<reference evidence="2 3" key="1">
    <citation type="journal article" date="2024" name="BMC Genomics">
        <title>De novo assembly and annotation of Popillia japonica's genome with initial clues to its potential as an invasive pest.</title>
        <authorList>
            <person name="Cucini C."/>
            <person name="Boschi S."/>
            <person name="Funari R."/>
            <person name="Cardaioli E."/>
            <person name="Iannotti N."/>
            <person name="Marturano G."/>
            <person name="Paoli F."/>
            <person name="Bruttini M."/>
            <person name="Carapelli A."/>
            <person name="Frati F."/>
            <person name="Nardi F."/>
        </authorList>
    </citation>
    <scope>NUCLEOTIDE SEQUENCE [LARGE SCALE GENOMIC DNA]</scope>
    <source>
        <strain evidence="2">DMR45628</strain>
    </source>
</reference>
<sequence>MLLVLKLLVASLLLYNVVKNQAEVDASWIGCQVYPYGETAVETAAKIKDNLINVVGFLEKQTLPHITDEISPYLIAVKRKLVANSYDVFQLIRYIDQLQSIRSSSERVYFLLTHLESANFKQVCTLECSIERWKVLQEFLSLLDTVPYNLTVHGMPEMGSSQMLLINNIGSKFNRRITAVNSKELAIISEFGPSIAWVVRKIREKKHCFNEQLFGNLLTFYTWPSDDVIGSMALNKLRYYFTSGKTDFLSCGISMSDLNRLIDRPWVLLEYVLSQIDSSGCLRSLEWEIRHLLEGRQLKPTNENVNFEIQSLLDLLFVITPQVYPPHIVVSANRVRRYLQKLLPYIDIGDFVWHRYETREERLLALLDYVNLIDRYPISHVSNSLNAIKSSLLFELESYTISTNLLNLILDSWYTSDLLNYVKEEVVKLKEFVRSHYAILNEILSLHSTVRCRGILFCYMQILSIVQSSDSTNLIEGLAPVYSHIVGGGFENGLGSLVVSYNVSYVKNLLSSITCHNYPVHAVMIANDIAEHISIVSKVIGIRHNPRIYTKEELIVALLKTLFSNKVFNKIRKKVGILMVEVEAKLRGQVLIESHRSKSPLIDISEVTTNNLLKLVNEIRDKNQISPDLDAALVYIKYFAAVFDNWLKNVNCRHLDTFMCFNSILQVIQSKSSTQEVSLHPIRYVLSPSVCTIDFCRWIPFEEWESGPLNPILAVIKLELTNMKQETKHFQLRLDLDVVLIAIQNEDLRDILARYKFNSQFNSIEVIMQFLSLLQNHLQANEDIRMSIEHILQYLNSGTINTLTSQNLFTLIETLLQITTSEAVADSMRETLQLLYNNKHKLTIILQQLKIDCSTLQSCVSTLLLNTNHTTANSIMNLISQAVWPNVCTPTVCTWYDTQTKPTQVLSWMLQHLLQIANNSNTPLAIVTTITRIRLFLVSPQFLPVWNKISSLNINEDNATTTVLEYIAQDRYLDQIITKDAKKILNYILYGTPPTEITVDDLIRLLLSFAESQSNATLLDQISHIITDIQTHPEIWQGILSQLVVECTTPRYCLNNLIAALQHYSHIEDRVTLLLNILQTIETKPPEINEKLTQVLLEQIERLLNNNNIPAIIKIELRVFRLVIFDARLSEFINKFVGVSLDNILVEVLSKLPNSIQVQYSIVDIVADLIRYHVDGVLPTRLSLPSLVELTHFLINMTSSDAVKWELKRAISTLVQLPETSNVLVNLPVNGITLQSIVDSIERQIQLLPSNKFVTQNIYVIVRPPSCNTDVCPWIGVDENMEILAIVEQIKKQLAAALHRPDSVLLLRIYADRLNDYIVGTTISQLGATNLLELLNGLSSMAYPIEVRTAALALLKYINRNIIPTTWTNIDFLGLAQIMESMTDSAVVKQQLQVATNRILFHGPLVNVLLSMCRIDGADVKVVLAKIYQCARAHPYLPSANSLITFIYLPACNPRICPWLNPKESRPPGEDLIPNVVQEINKLLESDAIAFHIKLDLKQIRNMIISKSFKDAILEQNPQFGNSEFGHLIEKAKKKLITILGTGQNKLLTLLEKVPGNVFSTFGVYKNIFNVIYYLAEGVLPHNLEYNTLQQLVQILIGSVKDNSIASQITADINEIYYYPNVESWISNLLVECTTYEKCLASLIIAIEQQSLPPELQNKLINILKPPKCTVEICPWVTVGTDISINIAEEQLKELLTHTNLPIIVQIAILQLIQELQTNKIQPGKLPPFTNLEDFIINIIYSNDWSIHARKLAIIIVNYMKGKTVTQKLNSCRDLHQLVLYIMNHTGDLSVKQQLGVYANRLLYQEKDCDAFVKQCDQEKDCDAFVKQCGVVCTDLTPCVAQLFAYECAESSSLNVAFTVRLIFNPPTCTRLICNWLPTNTETAVQLEGTRNVIVNFEVSDGVWRSLMLDLNNPVIIELLYSLAAGAVLPKGVTVLPVEVRPGEIIHIPIDLSSKHVQKALVSSQYATASFVDLNFMKSVAILWSLKDGRTRWISFDLTNEKTRLELKRLSVRRCLPGRPSVTIRDIDDQHYILCLDYDDILLLLDYIRISVDGNRIVTSPVVVWPHTQSDCWGAVEVNKLSQAELAVIQSFSSINMVGVSVDTFVTYTSTISFNFDIYDSYIRQMLQTFSKGIVPVIDLNRNKSISILVPNDFGTLTNVYIPLNNENIQQLLQLTTSNNPAIPTFYVTVGQQRLPICINLDLPHVRSWILSWYLPHQGVDFVTLTKSQIVQIIQLKIIQTLATQLQELYTNTALPYTIKLQISRILEVISSSGLQLVDILHNLPNNIQTMIFNNILQIVNATGKDVLHNLPNNIQTMIFNNILQIVNATGKDVIRILAQILEQLKYGVSVETGIVQNIDTLINYIVNGVLPETIDASTIKMFFYDLAQNATNVAEVQEILNQILTYPILNEWLDKIWIHCDTYDNCVESLVNTVSMMEEGPLKTLLETFFHIVKVEKPQSAEYLYKSLVNKAKIIAEYLLNDHSIPFEVKLEFLGFLNALHNPSVKNDLIKSLGSMASVTDLVHKVNTLLQKIQSNDMNYFAQLITQLLFTTPKRIVNKHNLKDTIDNIVYYFLQGRAPTIISLGAISGLTQLLSQITTDNVVALTLQDIGLNIFTMKVTVKLPGKCTDLVSCIESLTAQMETLPVESKLTYILHQILRPDNCDHDRCPWVPEDATKTLILEHLLTALHTVLGSKRKEIPLRIILELERILLVLNTKDAQEKLQSILQQLPENELKEMLAKSQYILQWLNSTQDVPVNKLIMSAIENLPNAFVYLVSIANNVNIIKNYFENNVLPETIDWIAFKDFIKMVLEQTNNTQLIQQITDALIELEHYPDKINKILEIMPVKCYTMEFCLQSILEFLQNYPVQSEVISIIVDIVENSVKITNAAKPSPYPGNDESFLVLPINNCMDFVFLNLKSKQVLDVLEFLTIKINPTYPTIIFQVPYYDGVRWKRYKVKLDTNDWSTVQALRKAMRYDLKFMQPIVVENQFGRYIIGIIPDKQNRLHPFVVPDLKVVHQYFLQFSTDYGKGISLPFTDGAVQITEYPDHHIAWWGPLCYIHFPDNIDVQPEYIPLPGDVMVKPDWEILWESTISSHSPATYIPIINSDGSISFIVVDLHNSTLIKQLIDNSKDTQVKPKPESLLVFTDQESGTTYVIDLTNQNVVDALKQISEQQSGSTNPIIINVPDEEGHTRPIVVDLDKLLQILPNITEVIASDLEPTYVYSENSVSVILTIKNGKYGEPITIVLNVSDAEVVRIISELNRPTAPGAVIVTLPGTGTESNHQVYLDLTDEATIRILIDLSKNHTNFNKPGINYDINSGHTIITTPEDGTGSTSYHIAHMTEAIYNKLKELSESNPNAPYVCIVLEDGSIRWLRLDLNSSAVKEILKELAVKVETEGQTSKWLAVSSEDGKIIVLNTANPLVVNQLINMSLPYDQNAEGLYVAVVVDQFGNHHTIVLNMSDASTIEKLEEIQQTTTPGTIRPIEVVTDDGTVGTLVTYTGYYTTY</sequence>
<feature type="chain" id="PRO_5043754952" description="Vitellogenin domain-containing protein" evidence="1">
    <location>
        <begin position="23"/>
        <end position="3507"/>
    </location>
</feature>
<gene>
    <name evidence="2" type="ORF">QE152_g31434</name>
</gene>
<proteinExistence type="predicted"/>